<protein>
    <submittedName>
        <fullName evidence="3">Ectopic P granules protein 5 -like protein</fullName>
    </submittedName>
</protein>
<dbReference type="EMBL" id="WVUK01000062">
    <property type="protein sequence ID" value="KAF7491028.1"/>
    <property type="molecule type" value="Genomic_DNA"/>
</dbReference>
<sequence length="2711" mass="317768">MSVRETQTNSLESSDSIHNLKNGSNSTILSPSLATHSLTNSKDKSEELKQLRIIKPFDEIQLLSFYSNSLLDSNEKFIKYFNDRFVKNATYHNCFFDLIIRLNKSTERIQDIKRKTDAYIKNIQQYEKQIWKETECEVHASGKCERLVNEHFVFSYHRKLNQFRFELTVNEAFKVLESLEGQNYHQLSESPILFDDDCTNCGSSVFEDESFLQISQTDPSSRIFKERFCDLFSALFNFYSQNSSQNEKLKSHCLQVILSLSRKYLKIANFQDRLFFLNQALRCSSGSSNDFAVLIERLDPLPLKYSDFNLGKSYVDFGVVCLATILSPMISSNAIPFLDDTESSKKEMWLLVENDLEEELIHPFNTELTENDILIYLNRIPFKEILKFMSLLEYSHDGSVEDFDENELQINSTETAMIRLFAFSTRLIQIFRDGLQNFNCLRYKKLTIFLASMIKQIIETISINWLWCKSKFTTKDKALLARLQVEFDHFMLRSITTILSTNRRGIWPLLSKINFEGISEPMLWNILWVVYNNGRNDSNETPIGLCPYMSANYWKDKFNNHSQWKFVFLEKLSILNLDEAAGLMDFFYNMAISRQLDSSTLESNNDDEFIQDDFLCEIIKRLSEISLLNKFIRNQPNDCFKSDAQHPNINNDHIDSQEFFATKGVACLIKLLSRFKSMLMVLLNFLQSVDDESTLVIESCLNLFGSISLHDYEPNSKVMNLLYKWLDRPYHNVYNRLARIMLIRIEWNRFCSNSDQNLSVSFQEQRKFALRIFHTLNIQHSYRNSNSPNKFVAINMESIDRIDDISMAQSDCFEDFQRWCWLILFKLRLHPFDMVDETESLDEIVFGLKDQDKFSKPKKHWTVEQMIKFNYDFAMIQISKEIELENPFAIYIASIMSDYLFKSHLSLDLKRLVEVNQILLKNCHFFPILQILHYFLPFSFKKETDLRENNSFIDLLLTLLQKGFEKELCSIILRHRILFREERNSFLVCQIWTELLFECVHRCLLIQNESWFYSLVPQFLYSSASSLPILVQSNLIKITVIFDRIAMALIVEDSVDLKQYLQYLTRKLYGRMIDWNVSQLESVSTNWIFNWYTDDIAIDYLPDKNLIKSPWMSPFHLLLRTCFNSKAISFADYPIYLIFLSIEIDIRRTTPIWNHLVNAINNKSDLSFLKNNLIEGELANASKLFEKAPIPQELLPLNLLSVYLLKLIPLEGNSLKCADTHPLLPLIWKQFFTNFFFQNDLLSAIGTRFINVQLLRKLTDRLNALFDYHNQRWIRMNNEDLIHPNTFNLKTDDDSISQEFVLEERILRLYRTFRIWIKDNRLLKYADLDDEQFSNPEFQIKLLSSILSSNKAYNLDTNPINLWAKSDSTNSFFFRNYLNKSSIQKLITKAENYFLDKIKSPSDLTKDHDSAEHSLLKQNSIEEVDLCFKTSDRVEVNLERHSIECECFHDIIDYFTKLTNPLNYGVLFKNETMTFMKPESMIKNNIIKNDFRDAPIVFVIIHQIVDNIIEEARFIENQFEKLAMLNSEFCKTILPELYVDESKSLVRKIPCDKGDLDQNGCAQLATIKINFIETVLNDHVQLKYDRNRMGFDAVIASLIEDVPGDKVVASIYVIQKICLYLLEFFDDQGDPKSQQNQTMIQSFLATMSGWINSINLIGLKYHITGQLLDIFLETLNKLSFVYFDEINYFYLSTALQRSLSLSLIQQITPLLNPSKTSSSTFIEMYKLIGSHLNTTISQQTVFVLLTKFDVVAWLRSPNLREEHFREFQNCLFQCLTFFGINPSDEYLVTFDIYRKHFQDIILHQFPTNLPKIISSTLQKMATNSIAPTLWNSVLHTFGFYTKSLSSIAMLQYSTDSDVKSNENERENSIPKNLVETSATVIDFNFKSFDEDLKNYLLRNKIFTSHEVYDLFQVIIEIKYQFASTSLNHCEYLDHFKNYNFKFLQFLSFISYCWINFNSTSIPDDLKIIWEPFFEAWRIWIFPMKSTKFIQWDHFCFAWQLLINSIQFMLDTFYDHQSQIFSFFWQQFYSFVLNTTSIKSTDIEMFESKILLLSDWSNFIPDIIDMKLLFESISSANQSLKKLNAFVISKLQWNRIDSSSSLLRSENCVETMEKFLYAIISLAEESHIQTLEFSSIPFNLLPIETTQTIFTNIFNFIQKRPTTQSIVFDDDRMTAELHSNLWSVIAKLSKSLVLLDRDSIVDKNIDYSAKVSCYAHFIASIVTYNCNQTVEDNNPALSDARNILKDFFDTLKNKIDDFSSEDRVIIFSQILQCLNDVQNESVRNKLSTHINTLFSYLTTSQFFADAIVATNKTISDTEISLSLLESMIENYFDLAGDLSKICDLLNEHSKFNFRCENPWTTEVEGFIQIAIRMQSYLFLSIHILSLLRNKSFSDHHIREYAHNFIKTCHQQFKLSNFITPIDEPKICFFWMALLDLLTFDHSAMNSSINISMHQISLVNSNPTLSLISESGSLMDSSMVFTEIASGINRQSARIVSSSTSKIVIDFQDENVANTLQSLLELCRVFNAFLNDSINRKFLDLFKHRKIPGSSCLLLFQCMILHATHSIFECFFPEVKSSIDSENFKNEKICKIKNKNIEKFLENLWEIYKIAEQRSQTFRKNKKFQNNHSLFDHFINLLKYPNGLNLSTINQNNQTSNNCDKLQSNDFQSDRYHMELSLENYVMLLEHQQNRFHTLHQWLLDFFPDKNYLKHIC</sequence>
<evidence type="ECO:0000313" key="5">
    <source>
        <dbReference type="Proteomes" id="UP000070412"/>
    </source>
</evidence>
<reference evidence="3" key="2">
    <citation type="submission" date="2020-01" db="EMBL/GenBank/DDBJ databases">
        <authorList>
            <person name="Korhonen P.K.K."/>
            <person name="Guangxu M.G."/>
            <person name="Wang T.W."/>
            <person name="Stroehlein A.J.S."/>
            <person name="Young N.D."/>
            <person name="Ang C.-S.A."/>
            <person name="Fernando D.W.F."/>
            <person name="Lu H.L."/>
            <person name="Taylor S.T."/>
            <person name="Ehtesham M.E.M."/>
            <person name="Najaraj S.H.N."/>
            <person name="Harsha G.H.G."/>
            <person name="Madugundu A.M."/>
            <person name="Renuse S.R."/>
            <person name="Holt D.H."/>
            <person name="Pandey A.P."/>
            <person name="Papenfuss A.P."/>
            <person name="Gasser R.B.G."/>
            <person name="Fischer K.F."/>
        </authorList>
    </citation>
    <scope>NUCLEOTIDE SEQUENCE</scope>
    <source>
        <strain evidence="3">SSS_KF_BRIS2020</strain>
    </source>
</reference>
<gene>
    <name evidence="3" type="ORF">SSS_1479</name>
</gene>
<proteinExistence type="predicted"/>
<evidence type="ECO:0000259" key="2">
    <source>
        <dbReference type="Pfam" id="PF26103"/>
    </source>
</evidence>
<feature type="region of interest" description="Disordered" evidence="1">
    <location>
        <begin position="1"/>
        <end position="23"/>
    </location>
</feature>
<evidence type="ECO:0000313" key="4">
    <source>
        <dbReference type="EnsemblMetazoa" id="KAF7491028.1"/>
    </source>
</evidence>
<keyword evidence="5" id="KW-1185">Reference proteome</keyword>
<evidence type="ECO:0000313" key="3">
    <source>
        <dbReference type="EMBL" id="KAF7491028.1"/>
    </source>
</evidence>
<dbReference type="PANTHER" id="PTHR31139">
    <property type="entry name" value="ECTOPIC P GRANULES PROTEIN 5 HOMOLOG"/>
    <property type="match status" value="1"/>
</dbReference>
<evidence type="ECO:0000256" key="1">
    <source>
        <dbReference type="SAM" id="MobiDB-lite"/>
    </source>
</evidence>
<accession>A0A834R714</accession>
<dbReference type="Proteomes" id="UP000070412">
    <property type="component" value="Unassembled WGS sequence"/>
</dbReference>
<dbReference type="Pfam" id="PF26103">
    <property type="entry name" value="TPR_Epg5"/>
    <property type="match status" value="1"/>
</dbReference>
<dbReference type="OrthoDB" id="75419at2759"/>
<reference evidence="5" key="1">
    <citation type="journal article" date="2020" name="PLoS Negl. Trop. Dis.">
        <title>High-quality nuclear genome for Sarcoptes scabiei-A critical resource for a neglected parasite.</title>
        <authorList>
            <person name="Korhonen P.K."/>
            <person name="Gasser R.B."/>
            <person name="Ma G."/>
            <person name="Wang T."/>
            <person name="Stroehlein A.J."/>
            <person name="Young N.D."/>
            <person name="Ang C.S."/>
            <person name="Fernando D.D."/>
            <person name="Lu H.C."/>
            <person name="Taylor S."/>
            <person name="Reynolds S.L."/>
            <person name="Mofiz E."/>
            <person name="Najaraj S.H."/>
            <person name="Gowda H."/>
            <person name="Madugundu A."/>
            <person name="Renuse S."/>
            <person name="Holt D."/>
            <person name="Pandey A."/>
            <person name="Papenfuss A.T."/>
            <person name="Fischer K."/>
        </authorList>
    </citation>
    <scope>NUCLEOTIDE SEQUENCE [LARGE SCALE GENOMIC DNA]</scope>
</reference>
<dbReference type="GO" id="GO:0097352">
    <property type="term" value="P:autophagosome maturation"/>
    <property type="evidence" value="ECO:0007669"/>
    <property type="project" value="TreeGrafter"/>
</dbReference>
<dbReference type="GO" id="GO:0005737">
    <property type="term" value="C:cytoplasm"/>
    <property type="evidence" value="ECO:0007669"/>
    <property type="project" value="TreeGrafter"/>
</dbReference>
<dbReference type="PANTHER" id="PTHR31139:SF4">
    <property type="entry name" value="ECTOPIC P GRANULES PROTEIN 5 HOMOLOG"/>
    <property type="match status" value="1"/>
</dbReference>
<organism evidence="3">
    <name type="scientific">Sarcoptes scabiei</name>
    <name type="common">Itch mite</name>
    <name type="synonym">Acarus scabiei</name>
    <dbReference type="NCBI Taxonomy" id="52283"/>
    <lineage>
        <taxon>Eukaryota</taxon>
        <taxon>Metazoa</taxon>
        <taxon>Ecdysozoa</taxon>
        <taxon>Arthropoda</taxon>
        <taxon>Chelicerata</taxon>
        <taxon>Arachnida</taxon>
        <taxon>Acari</taxon>
        <taxon>Acariformes</taxon>
        <taxon>Sarcoptiformes</taxon>
        <taxon>Astigmata</taxon>
        <taxon>Psoroptidia</taxon>
        <taxon>Sarcoptoidea</taxon>
        <taxon>Sarcoptidae</taxon>
        <taxon>Sarcoptinae</taxon>
        <taxon>Sarcoptes</taxon>
    </lineage>
</organism>
<feature type="domain" description="Epg5-like central TPR repeats" evidence="2">
    <location>
        <begin position="1690"/>
        <end position="2092"/>
    </location>
</feature>
<reference evidence="4" key="3">
    <citation type="submission" date="2022-06" db="UniProtKB">
        <authorList>
            <consortium name="EnsemblMetazoa"/>
        </authorList>
    </citation>
    <scope>IDENTIFICATION</scope>
</reference>
<dbReference type="EnsemblMetazoa" id="SSS_1479s_mrna">
    <property type="protein sequence ID" value="KAF7491028.1"/>
    <property type="gene ID" value="SSS_1479"/>
</dbReference>
<dbReference type="InterPro" id="IPR059030">
    <property type="entry name" value="TPR_Epg5_mid"/>
</dbReference>
<name>A0A834R714_SARSC</name>
<dbReference type="InterPro" id="IPR051436">
    <property type="entry name" value="Autophagy-related_EPG5"/>
</dbReference>